<reference evidence="2" key="1">
    <citation type="journal article" date="2019" name="Int. J. Syst. Evol. Microbiol.">
        <title>The Global Catalogue of Microorganisms (GCM) 10K type strain sequencing project: providing services to taxonomists for standard genome sequencing and annotation.</title>
        <authorList>
            <consortium name="The Broad Institute Genomics Platform"/>
            <consortium name="The Broad Institute Genome Sequencing Center for Infectious Disease"/>
            <person name="Wu L."/>
            <person name="Ma J."/>
        </authorList>
    </citation>
    <scope>NUCLEOTIDE SEQUENCE [LARGE SCALE GENOMIC DNA]</scope>
    <source>
        <strain evidence="2">NBRC 108728</strain>
    </source>
</reference>
<evidence type="ECO:0000313" key="2">
    <source>
        <dbReference type="Proteomes" id="UP001321486"/>
    </source>
</evidence>
<dbReference type="EMBL" id="AP027732">
    <property type="protein sequence ID" value="BDZ49837.1"/>
    <property type="molecule type" value="Genomic_DNA"/>
</dbReference>
<name>A0ABN6XXU0_9MICO</name>
<dbReference type="Proteomes" id="UP001321486">
    <property type="component" value="Chromosome"/>
</dbReference>
<sequence length="101" mass="10936">MRLATPSDTTPSVTRTAPTDGVTRRVAVVFAAVDLFEERPQLIADEVFRGHVLDREAQRYDFSGQVLGVGQIAFGPLAILLDLDSITVVLAILREQDQGAA</sequence>
<protein>
    <submittedName>
        <fullName evidence="1">Uncharacterized protein</fullName>
    </submittedName>
</protein>
<accession>A0ABN6XXU0</accession>
<organism evidence="1 2">
    <name type="scientific">Frondihabitans sucicola</name>
    <dbReference type="NCBI Taxonomy" id="1268041"/>
    <lineage>
        <taxon>Bacteria</taxon>
        <taxon>Bacillati</taxon>
        <taxon>Actinomycetota</taxon>
        <taxon>Actinomycetes</taxon>
        <taxon>Micrococcales</taxon>
        <taxon>Microbacteriaceae</taxon>
        <taxon>Frondihabitans</taxon>
    </lineage>
</organism>
<keyword evidence="2" id="KW-1185">Reference proteome</keyword>
<proteinExistence type="predicted"/>
<gene>
    <name evidence="1" type="ORF">GCM10025867_20780</name>
</gene>
<evidence type="ECO:0000313" key="1">
    <source>
        <dbReference type="EMBL" id="BDZ49837.1"/>
    </source>
</evidence>